<protein>
    <submittedName>
        <fullName evidence="2">Uncharacterized protein</fullName>
    </submittedName>
</protein>
<name>A0ABD3NRN6_9STRA</name>
<feature type="compositionally biased region" description="Basic and acidic residues" evidence="1">
    <location>
        <begin position="1"/>
        <end position="10"/>
    </location>
</feature>
<feature type="compositionally biased region" description="Polar residues" evidence="1">
    <location>
        <begin position="11"/>
        <end position="22"/>
    </location>
</feature>
<reference evidence="2 3" key="1">
    <citation type="submission" date="2024-10" db="EMBL/GenBank/DDBJ databases">
        <title>Updated reference genomes for cyclostephanoid diatoms.</title>
        <authorList>
            <person name="Roberts W.R."/>
            <person name="Alverson A.J."/>
        </authorList>
    </citation>
    <scope>NUCLEOTIDE SEQUENCE [LARGE SCALE GENOMIC DNA]</scope>
    <source>
        <strain evidence="2 3">AJA010-31</strain>
    </source>
</reference>
<evidence type="ECO:0000256" key="1">
    <source>
        <dbReference type="SAM" id="MobiDB-lite"/>
    </source>
</evidence>
<dbReference type="Proteomes" id="UP001530400">
    <property type="component" value="Unassembled WGS sequence"/>
</dbReference>
<accession>A0ABD3NRN6</accession>
<keyword evidence="3" id="KW-1185">Reference proteome</keyword>
<dbReference type="EMBL" id="JALLPJ020001016">
    <property type="protein sequence ID" value="KAL3777938.1"/>
    <property type="molecule type" value="Genomic_DNA"/>
</dbReference>
<comment type="caution">
    <text evidence="2">The sequence shown here is derived from an EMBL/GenBank/DDBJ whole genome shotgun (WGS) entry which is preliminary data.</text>
</comment>
<gene>
    <name evidence="2" type="ORF">ACHAWO_011029</name>
</gene>
<evidence type="ECO:0000313" key="2">
    <source>
        <dbReference type="EMBL" id="KAL3777938.1"/>
    </source>
</evidence>
<proteinExistence type="predicted"/>
<organism evidence="2 3">
    <name type="scientific">Cyclotella atomus</name>
    <dbReference type="NCBI Taxonomy" id="382360"/>
    <lineage>
        <taxon>Eukaryota</taxon>
        <taxon>Sar</taxon>
        <taxon>Stramenopiles</taxon>
        <taxon>Ochrophyta</taxon>
        <taxon>Bacillariophyta</taxon>
        <taxon>Coscinodiscophyceae</taxon>
        <taxon>Thalassiosirophycidae</taxon>
        <taxon>Stephanodiscales</taxon>
        <taxon>Stephanodiscaceae</taxon>
        <taxon>Cyclotella</taxon>
    </lineage>
</organism>
<dbReference type="AlphaFoldDB" id="A0ABD3NRN6"/>
<evidence type="ECO:0000313" key="3">
    <source>
        <dbReference type="Proteomes" id="UP001530400"/>
    </source>
</evidence>
<feature type="region of interest" description="Disordered" evidence="1">
    <location>
        <begin position="1"/>
        <end position="27"/>
    </location>
</feature>
<sequence length="63" mass="6884">MAMYAWKEEQMSNPTNGATSTIPIKPQYKGSLPTAKAELPKVHNPHVQELSLEANATFSLEVG</sequence>